<evidence type="ECO:0000313" key="2">
    <source>
        <dbReference type="EMBL" id="SDC03617.1"/>
    </source>
</evidence>
<reference evidence="2 3" key="1">
    <citation type="submission" date="2016-10" db="EMBL/GenBank/DDBJ databases">
        <authorList>
            <person name="de Groot N.N."/>
        </authorList>
    </citation>
    <scope>NUCLEOTIDE SEQUENCE [LARGE SCALE GENOMIC DNA]</scope>
    <source>
        <strain evidence="2 3">CGMCC 4.6858</strain>
    </source>
</reference>
<dbReference type="EMBL" id="FMZM01000001">
    <property type="protein sequence ID" value="SDC03617.1"/>
    <property type="molecule type" value="Genomic_DNA"/>
</dbReference>
<dbReference type="AlphaFoldDB" id="A0A1G6IAR4"/>
<dbReference type="Proteomes" id="UP000199034">
    <property type="component" value="Unassembled WGS sequence"/>
</dbReference>
<dbReference type="STRING" id="1045774.SAMN05421872_101119"/>
<dbReference type="RefSeq" id="WP_090849712.1">
    <property type="nucleotide sequence ID" value="NZ_FMZM01000001.1"/>
</dbReference>
<evidence type="ECO:0000259" key="1">
    <source>
        <dbReference type="Pfam" id="PF13559"/>
    </source>
</evidence>
<evidence type="ECO:0000313" key="3">
    <source>
        <dbReference type="Proteomes" id="UP000199034"/>
    </source>
</evidence>
<proteinExistence type="predicted"/>
<gene>
    <name evidence="2" type="ORF">SAMN05421872_101119</name>
</gene>
<dbReference type="InterPro" id="IPR025403">
    <property type="entry name" value="TgpA-like_C"/>
</dbReference>
<name>A0A1G6IAR4_9ACTN</name>
<sequence length="206" mass="22075">MSPLLRMPLSDPPLVPSPDDARARLREELVRPEYHDRNVLQQILDAVGRWFDDTVDAASGAPPLSTAAALLVAVLLLVGLGLLVSRVRSAPRAERAGAVLGDEAVSSAELRARARAAMAEERYEDAVVEGFRALTVGQVEQGRLDDRPGATAHEVAAALASDRPDLRERVIAGAGIFDQVRYGDRRATREQAAGVLALDDALEGVR</sequence>
<dbReference type="OrthoDB" id="3389322at2"/>
<organism evidence="2 3">
    <name type="scientific">Nocardioides lianchengensis</name>
    <dbReference type="NCBI Taxonomy" id="1045774"/>
    <lineage>
        <taxon>Bacteria</taxon>
        <taxon>Bacillati</taxon>
        <taxon>Actinomycetota</taxon>
        <taxon>Actinomycetes</taxon>
        <taxon>Propionibacteriales</taxon>
        <taxon>Nocardioidaceae</taxon>
        <taxon>Nocardioides</taxon>
    </lineage>
</organism>
<feature type="domain" description="Protein-glutamine gamma-glutamyltransferase-like C-terminal" evidence="1">
    <location>
        <begin position="133"/>
        <end position="199"/>
    </location>
</feature>
<dbReference type="Pfam" id="PF13559">
    <property type="entry name" value="DUF4129"/>
    <property type="match status" value="1"/>
</dbReference>
<keyword evidence="3" id="KW-1185">Reference proteome</keyword>
<accession>A0A1G6IAR4</accession>
<protein>
    <recommendedName>
        <fullName evidence="1">Protein-glutamine gamma-glutamyltransferase-like C-terminal domain-containing protein</fullName>
    </recommendedName>
</protein>